<name>A0A9Q4A2H9_PSESX</name>
<protein>
    <recommendedName>
        <fullName evidence="1">BIG2 domain-containing protein</fullName>
    </recommendedName>
</protein>
<feature type="domain" description="BIG2" evidence="1">
    <location>
        <begin position="381"/>
        <end position="429"/>
    </location>
</feature>
<evidence type="ECO:0000259" key="1">
    <source>
        <dbReference type="Pfam" id="PF02368"/>
    </source>
</evidence>
<sequence length="530" mass="55475">MSDSSANTHRKPLDAPVIPAALNNGLLPIASLSNPVQVKLEVWPGALTGYTYQLYFNEMLIGPKKEILASHKPGDTLSLEIPQALLGEGNHSVAYAIENPGNMVVEFSEKTLISVDITSPGAPVLAPILFPIQTQNGLTSEELEGMGNVLSGTIASYNGMQEGDVIHTYWNTIPGPTAVVTKDDMGLKRIMVDFVRSFLESIGDIEAPVHYTITDLAGNLSMASEPVTVKLQLTTITPLPAPTVKEATGGTLDPANASSGATVVIDAAANLKTGDQVIVQWQGPKGSDTKEKTLTAAEAGKALEVLFAAVLVTANAGQTVSVSYVVNRSNGLVQASDTLALQVLAASQELVLDTSPVELAGKVYLLVSYPDLLPNFPADTTVQRQASGGQTPYSYASSDPLVAKVDANGLVSVRGKGATTITVTDALGASKSYPVSVTGVIHCLGVGSGSFSKISKAASNNGARIPSIHELVEIHAAYGNRWPMGNGNYWSSTVSSAGIGGWNWYYVKNMVTGGNFKLKSHNSSLGVAIK</sequence>
<dbReference type="Gene3D" id="2.60.40.1080">
    <property type="match status" value="1"/>
</dbReference>
<dbReference type="AlphaFoldDB" id="A0A9Q4A2H9"/>
<dbReference type="SUPFAM" id="SSF49373">
    <property type="entry name" value="Invasin/intimin cell-adhesion fragments"/>
    <property type="match status" value="1"/>
</dbReference>
<organism evidence="2 3">
    <name type="scientific">Pseudomonas syringae</name>
    <dbReference type="NCBI Taxonomy" id="317"/>
    <lineage>
        <taxon>Bacteria</taxon>
        <taxon>Pseudomonadati</taxon>
        <taxon>Pseudomonadota</taxon>
        <taxon>Gammaproteobacteria</taxon>
        <taxon>Pseudomonadales</taxon>
        <taxon>Pseudomonadaceae</taxon>
        <taxon>Pseudomonas</taxon>
    </lineage>
</organism>
<dbReference type="InterPro" id="IPR003343">
    <property type="entry name" value="Big_2"/>
</dbReference>
<dbReference type="EMBL" id="WKAE01000046">
    <property type="protein sequence ID" value="MCF5628999.1"/>
    <property type="molecule type" value="Genomic_DNA"/>
</dbReference>
<dbReference type="RefSeq" id="WP_236425147.1">
    <property type="nucleotide sequence ID" value="NZ_CAWQUS010000009.1"/>
</dbReference>
<dbReference type="Proteomes" id="UP000814010">
    <property type="component" value="Unassembled WGS sequence"/>
</dbReference>
<evidence type="ECO:0000313" key="2">
    <source>
        <dbReference type="EMBL" id="MCF5628999.1"/>
    </source>
</evidence>
<reference evidence="2" key="1">
    <citation type="submission" date="2019-11" db="EMBL/GenBank/DDBJ databases">
        <title>Epiphytic Pseudomonas syringae from cherry orchards.</title>
        <authorList>
            <person name="Hulin M.T."/>
        </authorList>
    </citation>
    <scope>NUCLEOTIDE SEQUENCE</scope>
    <source>
        <strain evidence="2">PA-2-5E</strain>
    </source>
</reference>
<evidence type="ECO:0000313" key="3">
    <source>
        <dbReference type="Proteomes" id="UP000814010"/>
    </source>
</evidence>
<comment type="caution">
    <text evidence="2">The sequence shown here is derived from an EMBL/GenBank/DDBJ whole genome shotgun (WGS) entry which is preliminary data.</text>
</comment>
<gene>
    <name evidence="2" type="ORF">GIV53_06670</name>
</gene>
<proteinExistence type="predicted"/>
<dbReference type="InterPro" id="IPR008964">
    <property type="entry name" value="Invasin/intimin_cell_adhesion"/>
</dbReference>
<accession>A0A9Q4A2H9</accession>
<dbReference type="Pfam" id="PF02368">
    <property type="entry name" value="Big_2"/>
    <property type="match status" value="1"/>
</dbReference>